<dbReference type="InterPro" id="IPR001375">
    <property type="entry name" value="Peptidase_S9_cat"/>
</dbReference>
<evidence type="ECO:0000256" key="1">
    <source>
        <dbReference type="ARBA" id="ARBA00005228"/>
    </source>
</evidence>
<reference evidence="3 4" key="1">
    <citation type="submission" date="2020-07" db="EMBL/GenBank/DDBJ databases">
        <title>non toxigenic Corynebacterium sp. nov from a clinical source.</title>
        <authorList>
            <person name="Bernier A.-M."/>
            <person name="Bernard K."/>
        </authorList>
    </citation>
    <scope>NUCLEOTIDE SEQUENCE [LARGE SCALE GENOMIC DNA]</scope>
    <source>
        <strain evidence="4">NML 93-0612</strain>
    </source>
</reference>
<dbReference type="RefSeq" id="WP_182385320.1">
    <property type="nucleotide sequence ID" value="NZ_CP059833.1"/>
</dbReference>
<dbReference type="SUPFAM" id="SSF53474">
    <property type="entry name" value="alpha/beta-Hydrolases"/>
    <property type="match status" value="1"/>
</dbReference>
<protein>
    <submittedName>
        <fullName evidence="3">Prolyl oligopeptidase family serine peptidase</fullName>
    </submittedName>
</protein>
<dbReference type="Pfam" id="PF00326">
    <property type="entry name" value="Peptidase_S9"/>
    <property type="match status" value="1"/>
</dbReference>
<dbReference type="EMBL" id="CP059833">
    <property type="protein sequence ID" value="QMV84511.1"/>
    <property type="molecule type" value="Genomic_DNA"/>
</dbReference>
<dbReference type="InterPro" id="IPR051543">
    <property type="entry name" value="Serine_Peptidase_S9A"/>
</dbReference>
<comment type="similarity">
    <text evidence="1">Belongs to the peptidase S9A family.</text>
</comment>
<dbReference type="Gene3D" id="3.40.50.1820">
    <property type="entry name" value="alpha/beta hydrolase"/>
    <property type="match status" value="1"/>
</dbReference>
<evidence type="ECO:0000259" key="2">
    <source>
        <dbReference type="Pfam" id="PF00326"/>
    </source>
</evidence>
<dbReference type="GO" id="GO:0008236">
    <property type="term" value="F:serine-type peptidase activity"/>
    <property type="evidence" value="ECO:0007669"/>
    <property type="project" value="InterPro"/>
</dbReference>
<proteinExistence type="inferred from homology"/>
<keyword evidence="4" id="KW-1185">Reference proteome</keyword>
<dbReference type="PANTHER" id="PTHR11757">
    <property type="entry name" value="PROTEASE FAMILY S9A OLIGOPEPTIDASE"/>
    <property type="match status" value="1"/>
</dbReference>
<sequence length="490" mass="53075">MPRLAPHLEATFQEVLASPELIECIPADAIIQQISEIEAGIALSYLDGERFHFAHFSAARGFRAAPSQPLIGEFQLSADHVAFLDLAGRISILCLADWTLAQFPLSTTDFNFSANSRFLIARTPTGTVVVDIAANTTHPYSGIHFLDCDATGRPCAPLDTASHDCPGETTHPAQFRRCVTWQGSRYAVFHSITGTIICATNSSGHRHVTPLPHLWFVGELVNNGELRFSFRCGHHETNLSATDLAGTSEIPQAPFVTSTLYAGTQEVPVTVFSHPHDLRDTIVLTVHGGFGAPLLPFSSLPVTQNLTLAFAHVRGGGELGADWALKGRGENKPNALCDLATAAKLLRQRGYQRIILSGASHGGWLALVTGLRNPELVDGVSATCPIVDLPRYLATELGQKHRVEFPADPTGMDPATLVCEAQPSDTDLLLVVGDKDSIVQDQDFDSFCARWKRTQGTAVLLRHRGGHYAPPSGEIDALEERLVRFVSGRD</sequence>
<feature type="domain" description="Peptidase S9 prolyl oligopeptidase catalytic" evidence="2">
    <location>
        <begin position="304"/>
        <end position="467"/>
    </location>
</feature>
<dbReference type="PANTHER" id="PTHR11757:SF19">
    <property type="entry name" value="PROLYL ENDOPEPTIDASE-LIKE"/>
    <property type="match status" value="1"/>
</dbReference>
<accession>A0A7G5FD20</accession>
<organism evidence="3 4">
    <name type="scientific">Corynebacterium hindlerae</name>
    <dbReference type="NCBI Taxonomy" id="699041"/>
    <lineage>
        <taxon>Bacteria</taxon>
        <taxon>Bacillati</taxon>
        <taxon>Actinomycetota</taxon>
        <taxon>Actinomycetes</taxon>
        <taxon>Mycobacteriales</taxon>
        <taxon>Corynebacteriaceae</taxon>
        <taxon>Corynebacterium</taxon>
    </lineage>
</organism>
<gene>
    <name evidence="3" type="ORF">HW450_09065</name>
</gene>
<dbReference type="AlphaFoldDB" id="A0A7G5FD20"/>
<dbReference type="Proteomes" id="UP000515570">
    <property type="component" value="Chromosome"/>
</dbReference>
<dbReference type="InterPro" id="IPR029058">
    <property type="entry name" value="AB_hydrolase_fold"/>
</dbReference>
<evidence type="ECO:0000313" key="3">
    <source>
        <dbReference type="EMBL" id="QMV84511.1"/>
    </source>
</evidence>
<dbReference type="GO" id="GO:0006508">
    <property type="term" value="P:proteolysis"/>
    <property type="evidence" value="ECO:0007669"/>
    <property type="project" value="InterPro"/>
</dbReference>
<name>A0A7G5FD20_9CORY</name>
<evidence type="ECO:0000313" key="4">
    <source>
        <dbReference type="Proteomes" id="UP000515570"/>
    </source>
</evidence>